<keyword evidence="1" id="KW-0812">Transmembrane</keyword>
<protein>
    <submittedName>
        <fullName evidence="2">Uncharacterized protein</fullName>
    </submittedName>
</protein>
<organism evidence="2 3">
    <name type="scientific">Trifolium medium</name>
    <dbReference type="NCBI Taxonomy" id="97028"/>
    <lineage>
        <taxon>Eukaryota</taxon>
        <taxon>Viridiplantae</taxon>
        <taxon>Streptophyta</taxon>
        <taxon>Embryophyta</taxon>
        <taxon>Tracheophyta</taxon>
        <taxon>Spermatophyta</taxon>
        <taxon>Magnoliopsida</taxon>
        <taxon>eudicotyledons</taxon>
        <taxon>Gunneridae</taxon>
        <taxon>Pentapetalae</taxon>
        <taxon>rosids</taxon>
        <taxon>fabids</taxon>
        <taxon>Fabales</taxon>
        <taxon>Fabaceae</taxon>
        <taxon>Papilionoideae</taxon>
        <taxon>50 kb inversion clade</taxon>
        <taxon>NPAAA clade</taxon>
        <taxon>Hologalegina</taxon>
        <taxon>IRL clade</taxon>
        <taxon>Trifolieae</taxon>
        <taxon>Trifolium</taxon>
    </lineage>
</organism>
<dbReference type="Proteomes" id="UP000265520">
    <property type="component" value="Unassembled WGS sequence"/>
</dbReference>
<sequence>LWPPFLPAVCGWRFVVMFLRICCFGVGMLVAWWYDVVWCAGMEWYGRPVVAELGVSLAFGSGTATLVGVVGGQCCLA</sequence>
<feature type="transmembrane region" description="Helical" evidence="1">
    <location>
        <begin position="54"/>
        <end position="76"/>
    </location>
</feature>
<dbReference type="AlphaFoldDB" id="A0A392UN49"/>
<feature type="transmembrane region" description="Helical" evidence="1">
    <location>
        <begin position="12"/>
        <end position="34"/>
    </location>
</feature>
<keyword evidence="3" id="KW-1185">Reference proteome</keyword>
<comment type="caution">
    <text evidence="2">The sequence shown here is derived from an EMBL/GenBank/DDBJ whole genome shotgun (WGS) entry which is preliminary data.</text>
</comment>
<name>A0A392UN49_9FABA</name>
<proteinExistence type="predicted"/>
<feature type="non-terminal residue" evidence="2">
    <location>
        <position position="1"/>
    </location>
</feature>
<dbReference type="EMBL" id="LXQA010873180">
    <property type="protein sequence ID" value="MCI75001.1"/>
    <property type="molecule type" value="Genomic_DNA"/>
</dbReference>
<evidence type="ECO:0000313" key="2">
    <source>
        <dbReference type="EMBL" id="MCI75001.1"/>
    </source>
</evidence>
<feature type="non-terminal residue" evidence="2">
    <location>
        <position position="77"/>
    </location>
</feature>
<keyword evidence="1" id="KW-0472">Membrane</keyword>
<evidence type="ECO:0000256" key="1">
    <source>
        <dbReference type="SAM" id="Phobius"/>
    </source>
</evidence>
<evidence type="ECO:0000313" key="3">
    <source>
        <dbReference type="Proteomes" id="UP000265520"/>
    </source>
</evidence>
<reference evidence="2 3" key="1">
    <citation type="journal article" date="2018" name="Front. Plant Sci.">
        <title>Red Clover (Trifolium pratense) and Zigzag Clover (T. medium) - A Picture of Genomic Similarities and Differences.</title>
        <authorList>
            <person name="Dluhosova J."/>
            <person name="Istvanek J."/>
            <person name="Nedelnik J."/>
            <person name="Repkova J."/>
        </authorList>
    </citation>
    <scope>NUCLEOTIDE SEQUENCE [LARGE SCALE GENOMIC DNA]</scope>
    <source>
        <strain evidence="3">cv. 10/8</strain>
        <tissue evidence="2">Leaf</tissue>
    </source>
</reference>
<keyword evidence="1" id="KW-1133">Transmembrane helix</keyword>
<accession>A0A392UN49</accession>